<dbReference type="InterPro" id="IPR000219">
    <property type="entry name" value="DH_dom"/>
</dbReference>
<dbReference type="PANTHER" id="PTHR22826">
    <property type="entry name" value="RHO GUANINE EXCHANGE FACTOR-RELATED"/>
    <property type="match status" value="1"/>
</dbReference>
<feature type="region of interest" description="Disordered" evidence="4">
    <location>
        <begin position="134"/>
        <end position="216"/>
    </location>
</feature>
<dbReference type="GO" id="GO:0035556">
    <property type="term" value="P:intracellular signal transduction"/>
    <property type="evidence" value="ECO:0007669"/>
    <property type="project" value="InterPro"/>
</dbReference>
<dbReference type="Proteomes" id="UP000271974">
    <property type="component" value="Unassembled WGS sequence"/>
</dbReference>
<dbReference type="GO" id="GO:0005737">
    <property type="term" value="C:cytoplasm"/>
    <property type="evidence" value="ECO:0007669"/>
    <property type="project" value="UniProtKB-SubCell"/>
</dbReference>
<dbReference type="AlphaFoldDB" id="A0A433TL63"/>
<dbReference type="PROSITE" id="PS50010">
    <property type="entry name" value="DH_2"/>
    <property type="match status" value="1"/>
</dbReference>
<dbReference type="GO" id="GO:0007411">
    <property type="term" value="P:axon guidance"/>
    <property type="evidence" value="ECO:0007669"/>
    <property type="project" value="TreeGrafter"/>
</dbReference>
<dbReference type="PROSITE" id="PS00741">
    <property type="entry name" value="DH_1"/>
    <property type="match status" value="1"/>
</dbReference>
<feature type="compositionally biased region" description="Low complexity" evidence="4">
    <location>
        <begin position="17"/>
        <end position="51"/>
    </location>
</feature>
<evidence type="ECO:0000256" key="4">
    <source>
        <dbReference type="SAM" id="MobiDB-lite"/>
    </source>
</evidence>
<dbReference type="Gene3D" id="1.20.900.10">
    <property type="entry name" value="Dbl homology (DH) domain"/>
    <property type="match status" value="1"/>
</dbReference>
<dbReference type="InterPro" id="IPR035899">
    <property type="entry name" value="DBL_dom_sf"/>
</dbReference>
<evidence type="ECO:0000256" key="2">
    <source>
        <dbReference type="ARBA" id="ARBA00022490"/>
    </source>
</evidence>
<feature type="compositionally biased region" description="Low complexity" evidence="4">
    <location>
        <begin position="69"/>
        <end position="98"/>
    </location>
</feature>
<dbReference type="SUPFAM" id="SSF50729">
    <property type="entry name" value="PH domain-like"/>
    <property type="match status" value="1"/>
</dbReference>
<feature type="compositionally biased region" description="Basic and acidic residues" evidence="4">
    <location>
        <begin position="354"/>
        <end position="364"/>
    </location>
</feature>
<dbReference type="OrthoDB" id="10256089at2759"/>
<keyword evidence="7" id="KW-1185">Reference proteome</keyword>
<keyword evidence="3" id="KW-0344">Guanine-nucleotide releasing factor</keyword>
<feature type="compositionally biased region" description="Low complexity" evidence="4">
    <location>
        <begin position="154"/>
        <end position="163"/>
    </location>
</feature>
<protein>
    <recommendedName>
        <fullName evidence="5">DH domain-containing protein</fullName>
    </recommendedName>
</protein>
<name>A0A433TL63_ELYCH</name>
<feature type="region of interest" description="Disordered" evidence="4">
    <location>
        <begin position="1"/>
        <end position="116"/>
    </location>
</feature>
<keyword evidence="2" id="KW-0963">Cytoplasm</keyword>
<dbReference type="SUPFAM" id="SSF48065">
    <property type="entry name" value="DBL homology domain (DH-domain)"/>
    <property type="match status" value="1"/>
</dbReference>
<gene>
    <name evidence="6" type="ORF">EGW08_009896</name>
</gene>
<dbReference type="GO" id="GO:0005085">
    <property type="term" value="F:guanyl-nucleotide exchange factor activity"/>
    <property type="evidence" value="ECO:0007669"/>
    <property type="project" value="UniProtKB-KW"/>
</dbReference>
<dbReference type="GO" id="GO:0019898">
    <property type="term" value="C:extrinsic component of membrane"/>
    <property type="evidence" value="ECO:0007669"/>
    <property type="project" value="TreeGrafter"/>
</dbReference>
<feature type="region of interest" description="Disordered" evidence="4">
    <location>
        <begin position="324"/>
        <end position="364"/>
    </location>
</feature>
<dbReference type="SMART" id="SM00325">
    <property type="entry name" value="RhoGEF"/>
    <property type="match status" value="1"/>
</dbReference>
<comment type="subcellular location">
    <subcellularLocation>
        <location evidence="1">Cytoplasm</location>
    </subcellularLocation>
</comment>
<evidence type="ECO:0000256" key="3">
    <source>
        <dbReference type="ARBA" id="ARBA00022658"/>
    </source>
</evidence>
<dbReference type="PANTHER" id="PTHR22826:SF106">
    <property type="entry name" value="TRIO, ISOFORM A"/>
    <property type="match status" value="1"/>
</dbReference>
<dbReference type="InterPro" id="IPR011993">
    <property type="entry name" value="PH-like_dom_sf"/>
</dbReference>
<dbReference type="Pfam" id="PF00621">
    <property type="entry name" value="RhoGEF"/>
    <property type="match status" value="1"/>
</dbReference>
<sequence>MPGVPPVTAESWKKQAQQHSIDDLLQQQQQQQHLSDNTTTASSNNPTPTHTMNSTTHSGGGGGGGHPWSDSSTTTSGSTSTMSALTTTSTTAANLSTAPPQPCGGQGQGRRRKKRHKLSIAKLCSCMVAEPAPPSEDPLLQQHHHRFQKRDKQQQQQQQQQQQWGGRDRGEDVPVTPPSTPTSLLKPQASIGSQHGKVNTTDSLEAPSPHGGDLPIVPQVARGVHAAGGVKGPASGQQDGALEPPVEEEEPLHDIEMPPPMEIQDHTFKADTKDVSTDDVTAQLASQLSLKPQDGTTSADLAHQIENIVKQRIDPNLDLAGGMGQGLVKPDTSTGLEQEDGVASGKEEEEDKADDGKDAETQKAEAIRKRQFVVQELYDTEKDYVKDLATIVNGYIEYMKENPLPGETEGKDKIVFGNIHQIYDWHNETMLAELEKCLTNPGRVGSIFIRYERRLHMYVKYCENKPKSEYVVSEHLDTYFEEVRQKLGHRLMLPDLLIKPVQRIMRYQLLLKDILKYTERAKEDPTDLKKALRVMCVVPKAANDMMQVGRLQGFDGKITSQGNLLLQDTLLVSEVSSGSQQKPKERRVFLFEQIVIFSEIEGKKGAFSNATYVFKNSLKV</sequence>
<evidence type="ECO:0000313" key="6">
    <source>
        <dbReference type="EMBL" id="RUS82343.1"/>
    </source>
</evidence>
<accession>A0A433TL63</accession>
<reference evidence="6 7" key="1">
    <citation type="submission" date="2019-01" db="EMBL/GenBank/DDBJ databases">
        <title>A draft genome assembly of the solar-powered sea slug Elysia chlorotica.</title>
        <authorList>
            <person name="Cai H."/>
            <person name="Li Q."/>
            <person name="Fang X."/>
            <person name="Li J."/>
            <person name="Curtis N.E."/>
            <person name="Altenburger A."/>
            <person name="Shibata T."/>
            <person name="Feng M."/>
            <person name="Maeda T."/>
            <person name="Schwartz J.A."/>
            <person name="Shigenobu S."/>
            <person name="Lundholm N."/>
            <person name="Nishiyama T."/>
            <person name="Yang H."/>
            <person name="Hasebe M."/>
            <person name="Li S."/>
            <person name="Pierce S.K."/>
            <person name="Wang J."/>
        </authorList>
    </citation>
    <scope>NUCLEOTIDE SEQUENCE [LARGE SCALE GENOMIC DNA]</scope>
    <source>
        <strain evidence="6">EC2010</strain>
        <tissue evidence="6">Whole organism of an adult</tissue>
    </source>
</reference>
<dbReference type="FunFam" id="1.20.900.10:FF:000008">
    <property type="entry name" value="rho guanine nucleotide exchange factor 25"/>
    <property type="match status" value="1"/>
</dbReference>
<comment type="caution">
    <text evidence="6">The sequence shown here is derived from an EMBL/GenBank/DDBJ whole genome shotgun (WGS) entry which is preliminary data.</text>
</comment>
<dbReference type="Pfam" id="PF22697">
    <property type="entry name" value="SOS1_NGEF_PH"/>
    <property type="match status" value="1"/>
</dbReference>
<dbReference type="InterPro" id="IPR055251">
    <property type="entry name" value="SOS1_NGEF_PH"/>
</dbReference>
<evidence type="ECO:0000256" key="1">
    <source>
        <dbReference type="ARBA" id="ARBA00004496"/>
    </source>
</evidence>
<dbReference type="InterPro" id="IPR051336">
    <property type="entry name" value="RhoGEF_Guanine_NuclExch_SF"/>
</dbReference>
<proteinExistence type="predicted"/>
<feature type="domain" description="DH" evidence="5">
    <location>
        <begin position="369"/>
        <end position="545"/>
    </location>
</feature>
<feature type="non-terminal residue" evidence="6">
    <location>
        <position position="620"/>
    </location>
</feature>
<feature type="compositionally biased region" description="Polar residues" evidence="4">
    <location>
        <begin position="190"/>
        <end position="203"/>
    </location>
</feature>
<evidence type="ECO:0000259" key="5">
    <source>
        <dbReference type="PROSITE" id="PS50010"/>
    </source>
</evidence>
<organism evidence="6 7">
    <name type="scientific">Elysia chlorotica</name>
    <name type="common">Eastern emerald elysia</name>
    <name type="synonym">Sea slug</name>
    <dbReference type="NCBI Taxonomy" id="188477"/>
    <lineage>
        <taxon>Eukaryota</taxon>
        <taxon>Metazoa</taxon>
        <taxon>Spiralia</taxon>
        <taxon>Lophotrochozoa</taxon>
        <taxon>Mollusca</taxon>
        <taxon>Gastropoda</taxon>
        <taxon>Heterobranchia</taxon>
        <taxon>Euthyneura</taxon>
        <taxon>Panpulmonata</taxon>
        <taxon>Sacoglossa</taxon>
        <taxon>Placobranchoidea</taxon>
        <taxon>Plakobranchidae</taxon>
        <taxon>Elysia</taxon>
    </lineage>
</organism>
<dbReference type="Gene3D" id="2.30.29.30">
    <property type="entry name" value="Pleckstrin-homology domain (PH domain)/Phosphotyrosine-binding domain (PTB)"/>
    <property type="match status" value="1"/>
</dbReference>
<dbReference type="STRING" id="188477.A0A433TL63"/>
<dbReference type="EMBL" id="RQTK01000290">
    <property type="protein sequence ID" value="RUS82343.1"/>
    <property type="molecule type" value="Genomic_DNA"/>
</dbReference>
<dbReference type="CDD" id="cd00160">
    <property type="entry name" value="RhoGEF"/>
    <property type="match status" value="1"/>
</dbReference>
<dbReference type="InterPro" id="IPR001331">
    <property type="entry name" value="GDS_CDC24_CS"/>
</dbReference>
<evidence type="ECO:0000313" key="7">
    <source>
        <dbReference type="Proteomes" id="UP000271974"/>
    </source>
</evidence>